<feature type="binding site" evidence="3">
    <location>
        <position position="280"/>
    </location>
    <ligand>
        <name>CTP</name>
        <dbReference type="ChEBI" id="CHEBI:37563"/>
    </ligand>
</feature>
<dbReference type="HOGENOM" id="CLU_033319_0_1_6"/>
<keyword evidence="2 3" id="KW-0456">Lyase</keyword>
<evidence type="ECO:0000256" key="1">
    <source>
        <dbReference type="ARBA" id="ARBA00022793"/>
    </source>
</evidence>
<name>Q1LTS0_BAUCH</name>
<reference evidence="7 8" key="1">
    <citation type="journal article" date="2006" name="PLoS Biol.">
        <title>Metabolic complementarity and genomics of the dual bacterial symbiosis of sharpshooters.</title>
        <authorList>
            <person name="Wu D."/>
            <person name="Daugherty S.C."/>
            <person name="Van Aken S.E."/>
            <person name="Pai G.H."/>
            <person name="Watkins K.L."/>
            <person name="Khouri H."/>
            <person name="Tallon L.J."/>
            <person name="Zaborsky J.M."/>
            <person name="Dunbar H.E."/>
            <person name="Tran P.L."/>
            <person name="Moran N.A."/>
            <person name="Eisen J.A."/>
        </authorList>
    </citation>
    <scope>NUCLEOTIDE SEQUENCE [LARGE SCALE GENOMIC DNA]</scope>
    <source>
        <strain evidence="7">Hc</strain>
    </source>
</reference>
<dbReference type="AlphaFoldDB" id="Q1LTS0"/>
<feature type="binding site" evidence="3">
    <location>
        <begin position="274"/>
        <end position="276"/>
    </location>
    <ligand>
        <name>CTP</name>
        <dbReference type="ChEBI" id="CHEBI:37563"/>
    </ligand>
</feature>
<dbReference type="Gene3D" id="3.40.50.1950">
    <property type="entry name" value="Flavin prenyltransferase-like"/>
    <property type="match status" value="1"/>
</dbReference>
<dbReference type="UniPathway" id="UPA00241">
    <property type="reaction ID" value="UER00353"/>
</dbReference>
<dbReference type="RefSeq" id="WP_011520377.1">
    <property type="nucleotide sequence ID" value="NC_007984.1"/>
</dbReference>
<proteinExistence type="inferred from homology"/>
<evidence type="ECO:0000313" key="7">
    <source>
        <dbReference type="EMBL" id="ABF14318.1"/>
    </source>
</evidence>
<comment type="similarity">
    <text evidence="3 4">In the N-terminal section; belongs to the HFCD (homo-oligomeric flavin containing Cys decarboxylase) superfamily.</text>
</comment>
<comment type="function">
    <text evidence="3">Catalyzes two sequential steps in the biosynthesis of coenzyme A. In the first step cysteine is conjugated to 4'-phosphopantothenate to form 4-phosphopantothenoylcysteine. In the second step the latter compound is decarboxylated to form 4'-phosphopantotheine.</text>
</comment>
<gene>
    <name evidence="7" type="primary">dfp</name>
    <name evidence="3" type="synonym">coaBC</name>
    <name evidence="7" type="ordered locus">BCI_0183</name>
</gene>
<dbReference type="EC" id="6.3.2.5" evidence="3"/>
<comment type="cofactor">
    <cofactor evidence="3">
        <name>Mg(2+)</name>
        <dbReference type="ChEBI" id="CHEBI:18420"/>
    </cofactor>
</comment>
<dbReference type="HAMAP" id="MF_02225">
    <property type="entry name" value="CoaBC"/>
    <property type="match status" value="1"/>
</dbReference>
<feature type="domain" description="DNA/pantothenate metabolism flavoprotein C-terminal" evidence="6">
    <location>
        <begin position="188"/>
        <end position="396"/>
    </location>
</feature>
<dbReference type="InterPro" id="IPR003382">
    <property type="entry name" value="Flavoprotein"/>
</dbReference>
<dbReference type="PANTHER" id="PTHR14359">
    <property type="entry name" value="HOMO-OLIGOMERIC FLAVIN CONTAINING CYS DECARBOXYLASE FAMILY"/>
    <property type="match status" value="1"/>
</dbReference>
<keyword evidence="3" id="KW-0479">Metal-binding</keyword>
<feature type="binding site" evidence="3">
    <location>
        <position position="339"/>
    </location>
    <ligand>
        <name>CTP</name>
        <dbReference type="ChEBI" id="CHEBI:37563"/>
    </ligand>
</feature>
<comment type="pathway">
    <text evidence="3 4">Cofactor biosynthesis; coenzyme A biosynthesis; CoA from (R)-pantothenate: step 2/5.</text>
</comment>
<dbReference type="NCBIfam" id="TIGR00521">
    <property type="entry name" value="coaBC_dfp"/>
    <property type="match status" value="1"/>
</dbReference>
<dbReference type="GO" id="GO:0004632">
    <property type="term" value="F:phosphopantothenate--cysteine ligase activity"/>
    <property type="evidence" value="ECO:0007669"/>
    <property type="project" value="UniProtKB-UniRule"/>
</dbReference>
<dbReference type="SUPFAM" id="SSF102645">
    <property type="entry name" value="CoaB-like"/>
    <property type="match status" value="1"/>
</dbReference>
<organism evidence="7 8">
    <name type="scientific">Baumannia cicadellinicola subsp. Homalodisca coagulata</name>
    <dbReference type="NCBI Taxonomy" id="374463"/>
    <lineage>
        <taxon>Bacteria</taxon>
        <taxon>Pseudomonadati</taxon>
        <taxon>Pseudomonadota</taxon>
        <taxon>Gammaproteobacteria</taxon>
        <taxon>Candidatus Palibaumannia</taxon>
    </lineage>
</organism>
<dbReference type="SUPFAM" id="SSF52507">
    <property type="entry name" value="Homo-oligomeric flavin-containing Cys decarboxylases, HFCD"/>
    <property type="match status" value="1"/>
</dbReference>
<dbReference type="STRING" id="374463.BCI_0183"/>
<protein>
    <recommendedName>
        <fullName evidence="3">Coenzyme A biosynthesis bifunctional protein CoaBC</fullName>
    </recommendedName>
    <alternativeName>
        <fullName evidence="3">DNA/pantothenate metabolism flavoprotein</fullName>
    </alternativeName>
    <alternativeName>
        <fullName evidence="3">Phosphopantothenoylcysteine synthetase/decarboxylase</fullName>
        <shortName evidence="3">PPCS-PPCDC</shortName>
    </alternativeName>
    <domain>
        <recommendedName>
            <fullName evidence="3">Phosphopantothenoylcysteine decarboxylase</fullName>
            <shortName evidence="3">PPC decarboxylase</shortName>
            <shortName evidence="3">PPC-DC</shortName>
            <ecNumber evidence="3">4.1.1.36</ecNumber>
        </recommendedName>
        <alternativeName>
            <fullName evidence="3">CoaC</fullName>
        </alternativeName>
    </domain>
    <domain>
        <recommendedName>
            <fullName evidence="3">Phosphopantothenate--cysteine ligase</fullName>
            <ecNumber evidence="3">6.3.2.5</ecNumber>
        </recommendedName>
        <alternativeName>
            <fullName evidence="3">CoaB</fullName>
        </alternativeName>
        <alternativeName>
            <fullName evidence="3">Phosphopantothenoylcysteine synthetase</fullName>
            <shortName evidence="3">PPC synthetase</shortName>
            <shortName evidence="3">PPC-S</shortName>
        </alternativeName>
    </domain>
</protein>
<dbReference type="GO" id="GO:0010181">
    <property type="term" value="F:FMN binding"/>
    <property type="evidence" value="ECO:0007669"/>
    <property type="project" value="UniProtKB-UniRule"/>
</dbReference>
<feature type="binding site" evidence="3">
    <location>
        <position position="325"/>
    </location>
    <ligand>
        <name>CTP</name>
        <dbReference type="ChEBI" id="CHEBI:37563"/>
    </ligand>
</feature>
<feature type="binding site" evidence="3">
    <location>
        <position position="343"/>
    </location>
    <ligand>
        <name>CTP</name>
        <dbReference type="ChEBI" id="CHEBI:37563"/>
    </ligand>
</feature>
<dbReference type="OrthoDB" id="9802554at2"/>
<comment type="pathway">
    <text evidence="3 4">Cofactor biosynthesis; coenzyme A biosynthesis; CoA from (R)-pantothenate: step 3/5.</text>
</comment>
<dbReference type="InterPro" id="IPR035929">
    <property type="entry name" value="CoaB-like_sf"/>
</dbReference>
<dbReference type="EMBL" id="CP000238">
    <property type="protein sequence ID" value="ABF14318.1"/>
    <property type="molecule type" value="Genomic_DNA"/>
</dbReference>
<dbReference type="InterPro" id="IPR036551">
    <property type="entry name" value="Flavin_trans-like"/>
</dbReference>
<dbReference type="Pfam" id="PF04127">
    <property type="entry name" value="DFP"/>
    <property type="match status" value="1"/>
</dbReference>
<dbReference type="Proteomes" id="UP000002427">
    <property type="component" value="Chromosome"/>
</dbReference>
<feature type="region of interest" description="Phosphopantothenoylcysteine decarboxylase" evidence="3">
    <location>
        <begin position="1"/>
        <end position="191"/>
    </location>
</feature>
<dbReference type="KEGG" id="bci:BCI_0183"/>
<dbReference type="GO" id="GO:0015941">
    <property type="term" value="P:pantothenate catabolic process"/>
    <property type="evidence" value="ECO:0007669"/>
    <property type="project" value="InterPro"/>
</dbReference>
<keyword evidence="8" id="KW-1185">Reference proteome</keyword>
<dbReference type="PANTHER" id="PTHR14359:SF6">
    <property type="entry name" value="PHOSPHOPANTOTHENOYLCYSTEINE DECARBOXYLASE"/>
    <property type="match status" value="1"/>
</dbReference>
<comment type="catalytic activity">
    <reaction evidence="3 4">
        <text>(R)-4'-phosphopantothenate + L-cysteine + CTP = N-[(R)-4-phosphopantothenoyl]-L-cysteine + CMP + diphosphate + H(+)</text>
        <dbReference type="Rhea" id="RHEA:19397"/>
        <dbReference type="ChEBI" id="CHEBI:10986"/>
        <dbReference type="ChEBI" id="CHEBI:15378"/>
        <dbReference type="ChEBI" id="CHEBI:33019"/>
        <dbReference type="ChEBI" id="CHEBI:35235"/>
        <dbReference type="ChEBI" id="CHEBI:37563"/>
        <dbReference type="ChEBI" id="CHEBI:59458"/>
        <dbReference type="ChEBI" id="CHEBI:60377"/>
        <dbReference type="EC" id="6.3.2.5"/>
    </reaction>
</comment>
<dbReference type="EC" id="4.1.1.36" evidence="3"/>
<feature type="domain" description="Flavoprotein" evidence="5">
    <location>
        <begin position="7"/>
        <end position="178"/>
    </location>
</feature>
<evidence type="ECO:0000313" key="8">
    <source>
        <dbReference type="Proteomes" id="UP000002427"/>
    </source>
</evidence>
<keyword evidence="3" id="KW-0511">Multifunctional enzyme</keyword>
<dbReference type="GO" id="GO:0015937">
    <property type="term" value="P:coenzyme A biosynthetic process"/>
    <property type="evidence" value="ECO:0007669"/>
    <property type="project" value="UniProtKB-UniRule"/>
</dbReference>
<feature type="binding site" evidence="3">
    <location>
        <begin position="306"/>
        <end position="309"/>
    </location>
    <ligand>
        <name>CTP</name>
        <dbReference type="ChEBI" id="CHEBI:37563"/>
    </ligand>
</feature>
<comment type="catalytic activity">
    <reaction evidence="3 4">
        <text>N-[(R)-4-phosphopantothenoyl]-L-cysteine + H(+) = (R)-4'-phosphopantetheine + CO2</text>
        <dbReference type="Rhea" id="RHEA:16793"/>
        <dbReference type="ChEBI" id="CHEBI:15378"/>
        <dbReference type="ChEBI" id="CHEBI:16526"/>
        <dbReference type="ChEBI" id="CHEBI:59458"/>
        <dbReference type="ChEBI" id="CHEBI:61723"/>
        <dbReference type="EC" id="4.1.1.36"/>
    </reaction>
</comment>
<feature type="binding site" evidence="3">
    <location>
        <position position="290"/>
    </location>
    <ligand>
        <name>CTP</name>
        <dbReference type="ChEBI" id="CHEBI:37563"/>
    </ligand>
</feature>
<dbReference type="GO" id="GO:0004633">
    <property type="term" value="F:phosphopantothenoylcysteine decarboxylase activity"/>
    <property type="evidence" value="ECO:0007669"/>
    <property type="project" value="UniProtKB-UniRule"/>
</dbReference>
<evidence type="ECO:0000259" key="5">
    <source>
        <dbReference type="Pfam" id="PF02441"/>
    </source>
</evidence>
<evidence type="ECO:0000256" key="4">
    <source>
        <dbReference type="RuleBase" id="RU364078"/>
    </source>
</evidence>
<dbReference type="InterPro" id="IPR007085">
    <property type="entry name" value="DNA/pantothenate-metab_flavo_C"/>
</dbReference>
<accession>Q1LTS0</accession>
<comment type="function">
    <text evidence="4">Catalyzes two steps in the biosynthesis of coenzyme A. In the first step cysteine is conjugated to 4'-phosphopantothenate to form 4-phosphopantothenoylcysteine, in the latter compound is decarboxylated to form 4'-phosphopantotheine.</text>
</comment>
<feature type="active site" description="Proton donor" evidence="3">
    <location>
        <position position="159"/>
    </location>
</feature>
<dbReference type="Gene3D" id="3.40.50.10300">
    <property type="entry name" value="CoaB-like"/>
    <property type="match status" value="1"/>
</dbReference>
<feature type="region of interest" description="Phosphopantothenate--cysteine ligase" evidence="3">
    <location>
        <begin position="192"/>
        <end position="404"/>
    </location>
</feature>
<dbReference type="Pfam" id="PF02441">
    <property type="entry name" value="Flavoprotein"/>
    <property type="match status" value="1"/>
</dbReference>
<keyword evidence="3 4" id="KW-0436">Ligase</keyword>
<evidence type="ECO:0000259" key="6">
    <source>
        <dbReference type="Pfam" id="PF04127"/>
    </source>
</evidence>
<sequence length="404" mass="44096">MTELTSKKIILGIGGGIAAYKAPEIVRRLRELGAEVRVVMTSAAKAFITPLSLQVVSSNYVANEMLDQSYQAAMKHIQLAKWADFVILAPATADLLARLAAGFANDLLSAICLATPATIAAVPAMNQHMYLAAATQANLTTLRKRGILLWGPDNGSQACGDIGLGRMLDPLVLVEQVRSYFLTSYSLTHLKIMITAGPTREELDPVRFISNYSSGKMGFAIAYAAAARGAQVTLIAGPVNANTPPGVKRINVTSALEMQDAVMHSVQLQHIFIGCAAVADYRAYRFSPNKIKKHSDKIMIALTKNPDIIAGVGALTKNRPYVVGFAAETNKVEEYARQKRIKKNIDLICANDVSYYNKDLNSNKSALHLFWQDGELMLARSDKKVLAQKLIDQIISCYDEKNRH</sequence>
<dbReference type="InterPro" id="IPR005252">
    <property type="entry name" value="CoaBC"/>
</dbReference>
<keyword evidence="1 3" id="KW-0210">Decarboxylase</keyword>
<evidence type="ECO:0000256" key="2">
    <source>
        <dbReference type="ARBA" id="ARBA00023239"/>
    </source>
</evidence>
<keyword evidence="3 4" id="KW-0285">Flavoprotein</keyword>
<dbReference type="GO" id="GO:0046872">
    <property type="term" value="F:metal ion binding"/>
    <property type="evidence" value="ECO:0007669"/>
    <property type="project" value="UniProtKB-KW"/>
</dbReference>
<evidence type="ECO:0000256" key="3">
    <source>
        <dbReference type="HAMAP-Rule" id="MF_02225"/>
    </source>
</evidence>
<comment type="cofactor">
    <cofactor evidence="3">
        <name>FMN</name>
        <dbReference type="ChEBI" id="CHEBI:58210"/>
    </cofactor>
    <text evidence="3">Binds 1 FMN per subunit.</text>
</comment>
<comment type="similarity">
    <text evidence="3 4">In the C-terminal section; belongs to the PPC synthetase family.</text>
</comment>
<dbReference type="GO" id="GO:0071513">
    <property type="term" value="C:phosphopantothenoylcysteine decarboxylase complex"/>
    <property type="evidence" value="ECO:0007669"/>
    <property type="project" value="TreeGrafter"/>
</dbReference>
<keyword evidence="3 4" id="KW-0288">FMN</keyword>
<keyword evidence="3" id="KW-0460">Magnesium</keyword>